<accession>A0ACC0AK50</accession>
<organism evidence="1 2">
    <name type="scientific">Catharanthus roseus</name>
    <name type="common">Madagascar periwinkle</name>
    <name type="synonym">Vinca rosea</name>
    <dbReference type="NCBI Taxonomy" id="4058"/>
    <lineage>
        <taxon>Eukaryota</taxon>
        <taxon>Viridiplantae</taxon>
        <taxon>Streptophyta</taxon>
        <taxon>Embryophyta</taxon>
        <taxon>Tracheophyta</taxon>
        <taxon>Spermatophyta</taxon>
        <taxon>Magnoliopsida</taxon>
        <taxon>eudicotyledons</taxon>
        <taxon>Gunneridae</taxon>
        <taxon>Pentapetalae</taxon>
        <taxon>asterids</taxon>
        <taxon>lamiids</taxon>
        <taxon>Gentianales</taxon>
        <taxon>Apocynaceae</taxon>
        <taxon>Rauvolfioideae</taxon>
        <taxon>Vinceae</taxon>
        <taxon>Catharanthinae</taxon>
        <taxon>Catharanthus</taxon>
    </lineage>
</organism>
<dbReference type="EMBL" id="CM044706">
    <property type="protein sequence ID" value="KAI5659813.1"/>
    <property type="molecule type" value="Genomic_DNA"/>
</dbReference>
<reference evidence="2" key="1">
    <citation type="journal article" date="2023" name="Nat. Plants">
        <title>Single-cell RNA sequencing provides a high-resolution roadmap for understanding the multicellular compartmentation of specialized metabolism.</title>
        <authorList>
            <person name="Sun S."/>
            <person name="Shen X."/>
            <person name="Li Y."/>
            <person name="Li Y."/>
            <person name="Wang S."/>
            <person name="Li R."/>
            <person name="Zhang H."/>
            <person name="Shen G."/>
            <person name="Guo B."/>
            <person name="Wei J."/>
            <person name="Xu J."/>
            <person name="St-Pierre B."/>
            <person name="Chen S."/>
            <person name="Sun C."/>
        </authorList>
    </citation>
    <scope>NUCLEOTIDE SEQUENCE [LARGE SCALE GENOMIC DNA]</scope>
</reference>
<keyword evidence="2" id="KW-1185">Reference proteome</keyword>
<dbReference type="Proteomes" id="UP001060085">
    <property type="component" value="Linkage Group LG06"/>
</dbReference>
<name>A0ACC0AK50_CATRO</name>
<gene>
    <name evidence="1" type="ORF">M9H77_28606</name>
</gene>
<evidence type="ECO:0000313" key="1">
    <source>
        <dbReference type="EMBL" id="KAI5659813.1"/>
    </source>
</evidence>
<comment type="caution">
    <text evidence="1">The sequence shown here is derived from an EMBL/GenBank/DDBJ whole genome shotgun (WGS) entry which is preliminary data.</text>
</comment>
<sequence>MEEEELKSRNENKDDYDEEFLFFDALDEFPFYDCSEIFEPIVSDADSNTLSEKLPQVNLLRRRYSSSGGDADEKESWGLSSSVSFEKNHFSSIAEKIIPCPEIKENKGESENNFGNIENPDKIKLNLSSESVNLYVDEILKQENEADSRFTYADTERIHNLVEHDSSVREIHNANSSFLILLAGLIIKAIGFQFNLLISFFTFPIWLMYCSYMFVMDPFRVIKRGREFLIRRSLRICGCVFGNLWGLVYKWMKDHTYIFRWGLKFGWGLLWSVYVCIVLVILLVSAFVVGGILMRIMVEEPIRMQDNLDFDYTEKSPVAFVPIMECPGADCGSNCGERLEVSKLDGMRVIPPKHKLQVTVSLTLPESDYNRNLGIFQVRVDLLATGGKVIASSRRPSMLLFKSQPIRLLLTFLKIAPLLTGYIYETQNVNLKFKGFVEGGIPTACIKVTIEQRAQFQPGAGIPEIYSASLVLESEQPLLKRIMWYWRKTLFVWVSLSIFTTELLFTLLCCKPIIIPRVRLRESSAINVAAGNSIPTLR</sequence>
<protein>
    <submittedName>
        <fullName evidence="1">Uncharacterized protein</fullName>
    </submittedName>
</protein>
<evidence type="ECO:0000313" key="2">
    <source>
        <dbReference type="Proteomes" id="UP001060085"/>
    </source>
</evidence>
<proteinExistence type="predicted"/>